<dbReference type="InterPro" id="IPR050602">
    <property type="entry name" value="Malonyl-ACP_OMT"/>
</dbReference>
<dbReference type="CDD" id="cd02440">
    <property type="entry name" value="AdoMet_MTases"/>
    <property type="match status" value="1"/>
</dbReference>
<proteinExistence type="predicted"/>
<dbReference type="Proteomes" id="UP000017184">
    <property type="component" value="Chromosome"/>
</dbReference>
<keyword evidence="4" id="KW-1185">Reference proteome</keyword>
<dbReference type="HOGENOM" id="CLU_046586_2_1_4"/>
<dbReference type="EMBL" id="CP004885">
    <property type="protein sequence ID" value="AGX86188.1"/>
    <property type="molecule type" value="Genomic_DNA"/>
</dbReference>
<evidence type="ECO:0000256" key="2">
    <source>
        <dbReference type="ARBA" id="ARBA00022679"/>
    </source>
</evidence>
<name>U5N7B8_9BURK</name>
<dbReference type="Gene3D" id="3.40.50.150">
    <property type="entry name" value="Vaccinia Virus protein VP39"/>
    <property type="match status" value="1"/>
</dbReference>
<dbReference type="OrthoDB" id="9760689at2"/>
<evidence type="ECO:0000313" key="3">
    <source>
        <dbReference type="EMBL" id="AGX86188.1"/>
    </source>
</evidence>
<keyword evidence="2" id="KW-0808">Transferase</keyword>
<dbReference type="AlphaFoldDB" id="U5N7B8"/>
<dbReference type="SUPFAM" id="SSF53335">
    <property type="entry name" value="S-adenosyl-L-methionine-dependent methyltransferases"/>
    <property type="match status" value="1"/>
</dbReference>
<dbReference type="RefSeq" id="WP_022771011.1">
    <property type="nucleotide sequence ID" value="NC_022576.1"/>
</dbReference>
<keyword evidence="1" id="KW-0489">Methyltransferase</keyword>
<accession>U5N7B8</accession>
<dbReference type="KEGG" id="cbx:Cenrod_0053"/>
<dbReference type="GO" id="GO:0008168">
    <property type="term" value="F:methyltransferase activity"/>
    <property type="evidence" value="ECO:0007669"/>
    <property type="project" value="UniProtKB-KW"/>
</dbReference>
<dbReference type="InterPro" id="IPR029063">
    <property type="entry name" value="SAM-dependent_MTases_sf"/>
</dbReference>
<reference evidence="3 4" key="1">
    <citation type="journal article" date="2013" name="Genome Biol.">
        <title>Genomic analysis reveals key aspects of prokaryotic symbiosis in the phototrophic consortium "Chlorochromatium aggregatum".</title>
        <authorList>
            <person name="Liu Z."/>
            <person name="Muller J."/>
            <person name="Li T."/>
            <person name="Alvey R.M."/>
            <person name="Vogl K."/>
            <person name="Frigaard N.U."/>
            <person name="Rockwell N.C."/>
            <person name="Boyd E.S."/>
            <person name="Tomsho L.P."/>
            <person name="Schuster S.C."/>
            <person name="Henke P."/>
            <person name="Rohde M."/>
            <person name="Overmann J."/>
            <person name="Bryant D.A."/>
        </authorList>
    </citation>
    <scope>NUCLEOTIDE SEQUENCE [LARGE SCALE GENOMIC DNA]</scope>
    <source>
        <strain evidence="3">CR</strain>
    </source>
</reference>
<dbReference type="STRING" id="946483.Cenrod_0053"/>
<organism evidence="3 4">
    <name type="scientific">Candidatus Symbiobacter mobilis CR</name>
    <dbReference type="NCBI Taxonomy" id="946483"/>
    <lineage>
        <taxon>Bacteria</taxon>
        <taxon>Pseudomonadati</taxon>
        <taxon>Pseudomonadota</taxon>
        <taxon>Betaproteobacteria</taxon>
        <taxon>Burkholderiales</taxon>
        <taxon>Comamonadaceae</taxon>
    </lineage>
</organism>
<evidence type="ECO:0000313" key="4">
    <source>
        <dbReference type="Proteomes" id="UP000017184"/>
    </source>
</evidence>
<evidence type="ECO:0000256" key="1">
    <source>
        <dbReference type="ARBA" id="ARBA00022603"/>
    </source>
</evidence>
<sequence length="301" mass="33877">MHHPADLDPTAALRWRLQDRTPPPWLHEEVAQRMQERLDWITVRPRHWLHWAPWTGGIVEHEPLLLRYPDAQCTVVETSPARADLVRKALLPSRLQAVPPPADAAPPTVDVTTTLPPAVDMIWANMALHGEADPRVLLATWRDALAPGGFLMFSCLGPDTLSTLRALHAERGWPPPAQEFVDLHVLGDWLVELGFTDPVVDVERITLTFPTAQRLLEELRGLGRNLHPNRFPALRGRQWRRAWLDAVSAMPLELPFEVVYGHAFRATATDQRRDGACSISLDSLRQTLPHLAGGRDDAPKR</sequence>
<protein>
    <submittedName>
        <fullName evidence="3">Biotin synthesis protein BioC</fullName>
    </submittedName>
</protein>
<dbReference type="GO" id="GO:0032259">
    <property type="term" value="P:methylation"/>
    <property type="evidence" value="ECO:0007669"/>
    <property type="project" value="UniProtKB-KW"/>
</dbReference>
<dbReference type="eggNOG" id="COG4106">
    <property type="taxonomic scope" value="Bacteria"/>
</dbReference>
<gene>
    <name evidence="3" type="primary">bioC</name>
    <name evidence="3" type="ORF">Cenrod_0053</name>
</gene>
<dbReference type="PANTHER" id="PTHR13090">
    <property type="entry name" value="ARGININE-HYDROXYLASE NDUFAF5, MITOCHONDRIAL"/>
    <property type="match status" value="1"/>
</dbReference>
<dbReference type="PANTHER" id="PTHR13090:SF1">
    <property type="entry name" value="ARGININE-HYDROXYLASE NDUFAF5, MITOCHONDRIAL"/>
    <property type="match status" value="1"/>
</dbReference>